<keyword evidence="1" id="KW-0732">Signal</keyword>
<proteinExistence type="predicted"/>
<accession>A0A1M5KAR0</accession>
<dbReference type="STRING" id="468056.SAMN05443549_104238"/>
<evidence type="ECO:0000256" key="1">
    <source>
        <dbReference type="SAM" id="SignalP"/>
    </source>
</evidence>
<dbReference type="AlphaFoldDB" id="A0A1M5KAR0"/>
<gene>
    <name evidence="2" type="ORF">SAMN05443549_104238</name>
</gene>
<keyword evidence="3" id="KW-1185">Reference proteome</keyword>
<feature type="signal peptide" evidence="1">
    <location>
        <begin position="1"/>
        <end position="18"/>
    </location>
</feature>
<dbReference type="RefSeq" id="WP_073370585.1">
    <property type="nucleotide sequence ID" value="NZ_FQWB01000004.1"/>
</dbReference>
<dbReference type="Proteomes" id="UP000184516">
    <property type="component" value="Unassembled WGS sequence"/>
</dbReference>
<dbReference type="OrthoDB" id="1274006at2"/>
<reference evidence="3" key="1">
    <citation type="submission" date="2016-11" db="EMBL/GenBank/DDBJ databases">
        <authorList>
            <person name="Varghese N."/>
            <person name="Submissions S."/>
        </authorList>
    </citation>
    <scope>NUCLEOTIDE SEQUENCE [LARGE SCALE GENOMIC DNA]</scope>
    <source>
        <strain evidence="3">DSM 19978</strain>
    </source>
</reference>
<feature type="chain" id="PRO_5012793411" evidence="1">
    <location>
        <begin position="19"/>
        <end position="271"/>
    </location>
</feature>
<evidence type="ECO:0000313" key="2">
    <source>
        <dbReference type="EMBL" id="SHG49720.1"/>
    </source>
</evidence>
<protein>
    <submittedName>
        <fullName evidence="2">Uncharacterized protein</fullName>
    </submittedName>
</protein>
<evidence type="ECO:0000313" key="3">
    <source>
        <dbReference type="Proteomes" id="UP000184516"/>
    </source>
</evidence>
<dbReference type="EMBL" id="FQWB01000004">
    <property type="protein sequence ID" value="SHG49720.1"/>
    <property type="molecule type" value="Genomic_DNA"/>
</dbReference>
<name>A0A1M5KAR0_9FLAO</name>
<organism evidence="2 3">
    <name type="scientific">Flavobacterium fluvii</name>
    <dbReference type="NCBI Taxonomy" id="468056"/>
    <lineage>
        <taxon>Bacteria</taxon>
        <taxon>Pseudomonadati</taxon>
        <taxon>Bacteroidota</taxon>
        <taxon>Flavobacteriia</taxon>
        <taxon>Flavobacteriales</taxon>
        <taxon>Flavobacteriaceae</taxon>
        <taxon>Flavobacterium</taxon>
    </lineage>
</organism>
<sequence>MKTRILFLMLFIASYGFSQTVNDYKGVIIPMRYDLQKSENQYRLQTLTKFNLTKAGIQSFYNNEQIPVEFNDRCSLLYLDVKKENAFLITKLYITFRDCNNKIIFQSAIGKSREKEFEATYTEALNEAFKSVYALNYKYNGGINVSSKTAAPVVYAPVDPATTPAPSVAAPVAVIPAVAVPVVASKNEASEPKTSGNTSAGMLYAQPTSYGYQLIDSEPKVVMKVYKTSNPASYMAKKGDVQGALVSKDNQWFFEYYQGDKLISEKIDVKF</sequence>